<comment type="catalytic activity">
    <reaction evidence="1">
        <text>ATP + protein L-histidine = ADP + protein N-phospho-L-histidine.</text>
        <dbReference type="EC" id="2.7.13.3"/>
    </reaction>
</comment>
<dbReference type="PANTHER" id="PTHR43711:SF1">
    <property type="entry name" value="HISTIDINE KINASE 1"/>
    <property type="match status" value="1"/>
</dbReference>
<dbReference type="Gene3D" id="3.30.565.10">
    <property type="entry name" value="Histidine kinase-like ATPase, C-terminal domain"/>
    <property type="match status" value="1"/>
</dbReference>
<evidence type="ECO:0000313" key="9">
    <source>
        <dbReference type="Proteomes" id="UP000194798"/>
    </source>
</evidence>
<dbReference type="PROSITE" id="PS50109">
    <property type="entry name" value="HIS_KIN"/>
    <property type="match status" value="1"/>
</dbReference>
<dbReference type="InterPro" id="IPR036890">
    <property type="entry name" value="HATPase_C_sf"/>
</dbReference>
<evidence type="ECO:0000313" key="8">
    <source>
        <dbReference type="EMBL" id="OUD13975.1"/>
    </source>
</evidence>
<evidence type="ECO:0000259" key="7">
    <source>
        <dbReference type="PROSITE" id="PS50109"/>
    </source>
</evidence>
<dbReference type="PRINTS" id="PR00344">
    <property type="entry name" value="BCTRLSENSOR"/>
</dbReference>
<comment type="caution">
    <text evidence="8">The sequence shown here is derived from an EMBL/GenBank/DDBJ whole genome shotgun (WGS) entry which is preliminary data.</text>
</comment>
<evidence type="ECO:0000256" key="4">
    <source>
        <dbReference type="ARBA" id="ARBA00022679"/>
    </source>
</evidence>
<evidence type="ECO:0000256" key="3">
    <source>
        <dbReference type="ARBA" id="ARBA00022553"/>
    </source>
</evidence>
<dbReference type="AlphaFoldDB" id="A0A251X7R3"/>
<dbReference type="EC" id="2.7.13.3" evidence="2"/>
<evidence type="ECO:0000256" key="5">
    <source>
        <dbReference type="ARBA" id="ARBA00022777"/>
    </source>
</evidence>
<organism evidence="8 9">
    <name type="scientific">Thioflexithrix psekupsensis</name>
    <dbReference type="NCBI Taxonomy" id="1570016"/>
    <lineage>
        <taxon>Bacteria</taxon>
        <taxon>Pseudomonadati</taxon>
        <taxon>Pseudomonadota</taxon>
        <taxon>Gammaproteobacteria</taxon>
        <taxon>Thiotrichales</taxon>
        <taxon>Thioflexithrix</taxon>
    </lineage>
</organism>
<dbReference type="GO" id="GO:0005886">
    <property type="term" value="C:plasma membrane"/>
    <property type="evidence" value="ECO:0007669"/>
    <property type="project" value="UniProtKB-ARBA"/>
</dbReference>
<reference evidence="8 9" key="1">
    <citation type="submission" date="2016-12" db="EMBL/GenBank/DDBJ databases">
        <title>Thioflexothrix psekupsii D3 genome sequencing and assembly.</title>
        <authorList>
            <person name="Fomenkov A."/>
            <person name="Vincze T."/>
            <person name="Grabovich M."/>
            <person name="Anton B.P."/>
            <person name="Dubinina G."/>
            <person name="Orlova M."/>
            <person name="Belousova E."/>
            <person name="Roberts R.J."/>
        </authorList>
    </citation>
    <scope>NUCLEOTIDE SEQUENCE [LARGE SCALE GENOMIC DNA]</scope>
    <source>
        <strain evidence="8">D3</strain>
    </source>
</reference>
<dbReference type="SMART" id="SM00387">
    <property type="entry name" value="HATPase_c"/>
    <property type="match status" value="1"/>
</dbReference>
<dbReference type="InterPro" id="IPR050736">
    <property type="entry name" value="Sensor_HK_Regulatory"/>
</dbReference>
<dbReference type="Pfam" id="PF02518">
    <property type="entry name" value="HATPase_c"/>
    <property type="match status" value="1"/>
</dbReference>
<sequence>MFKLQEQLRMQNQELALKNADLDAFASMVAHDLKTPLNAIIGLTEVLLKIYPEGLSNKQLECINLMAQSGEKMTDIINALLLLATISKQDICLQPLDMAHIFAQVQTRLALMLAQSGGELIVPERWPLALGYAQWVEEVWANYVSNALKYGGHPPRVTIKTELRHQEVVFWVEDNGPGLSEESQAQLFKPFSRLSRDKRSKIQGHGLGLSIVKRIVQKLGGEVGVESQEGMGSRFYFSLPRADNL</sequence>
<dbReference type="RefSeq" id="WP_086487760.1">
    <property type="nucleotide sequence ID" value="NZ_MSLT01000012.1"/>
</dbReference>
<keyword evidence="6" id="KW-0902">Two-component regulatory system</keyword>
<dbReference type="PANTHER" id="PTHR43711">
    <property type="entry name" value="TWO-COMPONENT HISTIDINE KINASE"/>
    <property type="match status" value="1"/>
</dbReference>
<dbReference type="Gene3D" id="1.10.287.130">
    <property type="match status" value="1"/>
</dbReference>
<feature type="domain" description="Histidine kinase" evidence="7">
    <location>
        <begin position="28"/>
        <end position="243"/>
    </location>
</feature>
<keyword evidence="3" id="KW-0597">Phosphoprotein</keyword>
<dbReference type="InterPro" id="IPR036097">
    <property type="entry name" value="HisK_dim/P_sf"/>
</dbReference>
<dbReference type="EMBL" id="MSLT01000012">
    <property type="protein sequence ID" value="OUD13975.1"/>
    <property type="molecule type" value="Genomic_DNA"/>
</dbReference>
<dbReference type="CDD" id="cd00082">
    <property type="entry name" value="HisKA"/>
    <property type="match status" value="1"/>
</dbReference>
<dbReference type="GO" id="GO:0000155">
    <property type="term" value="F:phosphorelay sensor kinase activity"/>
    <property type="evidence" value="ECO:0007669"/>
    <property type="project" value="InterPro"/>
</dbReference>
<dbReference type="Pfam" id="PF00512">
    <property type="entry name" value="HisKA"/>
    <property type="match status" value="1"/>
</dbReference>
<dbReference type="InterPro" id="IPR003661">
    <property type="entry name" value="HisK_dim/P_dom"/>
</dbReference>
<dbReference type="Proteomes" id="UP000194798">
    <property type="component" value="Unassembled WGS sequence"/>
</dbReference>
<accession>A0A251X7R3</accession>
<dbReference type="SUPFAM" id="SSF55874">
    <property type="entry name" value="ATPase domain of HSP90 chaperone/DNA topoisomerase II/histidine kinase"/>
    <property type="match status" value="1"/>
</dbReference>
<dbReference type="SUPFAM" id="SSF47384">
    <property type="entry name" value="Homodimeric domain of signal transducing histidine kinase"/>
    <property type="match status" value="1"/>
</dbReference>
<dbReference type="CDD" id="cd00075">
    <property type="entry name" value="HATPase"/>
    <property type="match status" value="1"/>
</dbReference>
<dbReference type="InterPro" id="IPR005467">
    <property type="entry name" value="His_kinase_dom"/>
</dbReference>
<gene>
    <name evidence="8" type="ORF">TPSD3_06420</name>
</gene>
<keyword evidence="4" id="KW-0808">Transferase</keyword>
<dbReference type="FunFam" id="3.30.565.10:FF:000006">
    <property type="entry name" value="Sensor histidine kinase WalK"/>
    <property type="match status" value="1"/>
</dbReference>
<name>A0A251X7R3_9GAMM</name>
<evidence type="ECO:0000256" key="6">
    <source>
        <dbReference type="ARBA" id="ARBA00023012"/>
    </source>
</evidence>
<evidence type="ECO:0000256" key="2">
    <source>
        <dbReference type="ARBA" id="ARBA00012438"/>
    </source>
</evidence>
<dbReference type="InterPro" id="IPR003594">
    <property type="entry name" value="HATPase_dom"/>
</dbReference>
<dbReference type="SMART" id="SM00388">
    <property type="entry name" value="HisKA"/>
    <property type="match status" value="1"/>
</dbReference>
<keyword evidence="9" id="KW-1185">Reference proteome</keyword>
<keyword evidence="5" id="KW-0418">Kinase</keyword>
<protein>
    <recommendedName>
        <fullName evidence="2">histidine kinase</fullName>
        <ecNumber evidence="2">2.7.13.3</ecNumber>
    </recommendedName>
</protein>
<dbReference type="InterPro" id="IPR004358">
    <property type="entry name" value="Sig_transdc_His_kin-like_C"/>
</dbReference>
<evidence type="ECO:0000256" key="1">
    <source>
        <dbReference type="ARBA" id="ARBA00000085"/>
    </source>
</evidence>
<proteinExistence type="predicted"/>